<feature type="transmembrane region" description="Helical" evidence="1">
    <location>
        <begin position="188"/>
        <end position="205"/>
    </location>
</feature>
<organism evidence="2 3">
    <name type="scientific">Roseofilum halophilum BLCC-M91</name>
    <dbReference type="NCBI Taxonomy" id="3022259"/>
    <lineage>
        <taxon>Bacteria</taxon>
        <taxon>Bacillati</taxon>
        <taxon>Cyanobacteriota</taxon>
        <taxon>Cyanophyceae</taxon>
        <taxon>Desertifilales</taxon>
        <taxon>Desertifilaceae</taxon>
        <taxon>Roseofilum</taxon>
        <taxon>Roseofilum halophilum</taxon>
    </lineage>
</organism>
<dbReference type="RefSeq" id="WP_283763603.1">
    <property type="nucleotide sequence ID" value="NZ_JAQPOK010000115.1"/>
</dbReference>
<accession>A0ABT7BM75</accession>
<evidence type="ECO:0000313" key="2">
    <source>
        <dbReference type="EMBL" id="MDJ1180303.1"/>
    </source>
</evidence>
<keyword evidence="3" id="KW-1185">Reference proteome</keyword>
<proteinExistence type="predicted"/>
<feature type="transmembrane region" description="Helical" evidence="1">
    <location>
        <begin position="50"/>
        <end position="77"/>
    </location>
</feature>
<evidence type="ECO:0000313" key="3">
    <source>
        <dbReference type="Proteomes" id="UP001231370"/>
    </source>
</evidence>
<sequence>MIFSNLKKTLGVLVFLYFPILAILVLIKIQDRVPIYYLTLDPIAVGNNPFYTGALSNIGILFWCAATTVCWFCFALLIELKQKKRLQLFFLASGALTAFLLFDDLFVLHSIGFPQYLKIPEESIVFIYLLIVIAYLSIFRRMILSTDNISFVFALIFFGLSVLFDKEVFPIPDYWLDNGNNLLLEDGFKILGIVSWFYYFVQLGITEIKKVYLNR</sequence>
<comment type="caution">
    <text evidence="2">The sequence shown here is derived from an EMBL/GenBank/DDBJ whole genome shotgun (WGS) entry which is preliminary data.</text>
</comment>
<feature type="transmembrane region" description="Helical" evidence="1">
    <location>
        <begin position="123"/>
        <end position="139"/>
    </location>
</feature>
<dbReference type="Proteomes" id="UP001231370">
    <property type="component" value="Unassembled WGS sequence"/>
</dbReference>
<feature type="transmembrane region" description="Helical" evidence="1">
    <location>
        <begin position="12"/>
        <end position="30"/>
    </location>
</feature>
<feature type="transmembrane region" description="Helical" evidence="1">
    <location>
        <begin position="89"/>
        <end position="111"/>
    </location>
</feature>
<protein>
    <submittedName>
        <fullName evidence="2">Uncharacterized protein</fullName>
    </submittedName>
</protein>
<reference evidence="2 3" key="1">
    <citation type="submission" date="2023-01" db="EMBL/GenBank/DDBJ databases">
        <title>Novel diversity within Roseofilum (Cyanobacteria; Desertifilaceae) from marine benthic mats with descriptions of four novel species.</title>
        <authorList>
            <person name="Wang Y."/>
            <person name="Berthold D.E."/>
            <person name="Hu J."/>
            <person name="Lefler F.W."/>
            <person name="Laughinghouse H.D. IV."/>
        </authorList>
    </citation>
    <scope>NUCLEOTIDE SEQUENCE [LARGE SCALE GENOMIC DNA]</scope>
    <source>
        <strain evidence="2 3">BLCC-M91</strain>
    </source>
</reference>
<keyword evidence="1" id="KW-0812">Transmembrane</keyword>
<name>A0ABT7BM75_9CYAN</name>
<dbReference type="EMBL" id="JAQPOK010000115">
    <property type="protein sequence ID" value="MDJ1180303.1"/>
    <property type="molecule type" value="Genomic_DNA"/>
</dbReference>
<gene>
    <name evidence="2" type="ORF">PJF56_15670</name>
</gene>
<keyword evidence="1" id="KW-1133">Transmembrane helix</keyword>
<keyword evidence="1" id="KW-0472">Membrane</keyword>
<feature type="transmembrane region" description="Helical" evidence="1">
    <location>
        <begin position="151"/>
        <end position="168"/>
    </location>
</feature>
<evidence type="ECO:0000256" key="1">
    <source>
        <dbReference type="SAM" id="Phobius"/>
    </source>
</evidence>